<dbReference type="Proteomes" id="UP000758168">
    <property type="component" value="Unassembled WGS sequence"/>
</dbReference>
<keyword evidence="6 9" id="KW-0812">Transmembrane</keyword>
<feature type="transmembrane region" description="Helical" evidence="9">
    <location>
        <begin position="49"/>
        <end position="71"/>
    </location>
</feature>
<keyword evidence="3" id="KW-0813">Transport</keyword>
<dbReference type="Pfam" id="PF07690">
    <property type="entry name" value="MFS_1"/>
    <property type="match status" value="2"/>
</dbReference>
<feature type="transmembrane region" description="Helical" evidence="9">
    <location>
        <begin position="344"/>
        <end position="369"/>
    </location>
</feature>
<dbReference type="PANTHER" id="PTHR23535:SF2">
    <property type="entry name" value="SUGAR EFFLUX TRANSPORTER A-RELATED"/>
    <property type="match status" value="1"/>
</dbReference>
<dbReference type="InterPro" id="IPR011701">
    <property type="entry name" value="MFS"/>
</dbReference>
<feature type="transmembrane region" description="Helical" evidence="9">
    <location>
        <begin position="218"/>
        <end position="243"/>
    </location>
</feature>
<keyword evidence="12" id="KW-1185">Reference proteome</keyword>
<dbReference type="PANTHER" id="PTHR23535">
    <property type="entry name" value="SUGAR EFFLUX TRANSPORTER A-RELATED"/>
    <property type="match status" value="1"/>
</dbReference>
<dbReference type="InterPro" id="IPR020846">
    <property type="entry name" value="MFS_dom"/>
</dbReference>
<comment type="subcellular location">
    <subcellularLocation>
        <location evidence="1">Cell membrane</location>
        <topology evidence="1">Multi-pass membrane protein</topology>
    </subcellularLocation>
</comment>
<accession>A0ABS4Z6U0</accession>
<keyword evidence="5" id="KW-0762">Sugar transport</keyword>
<evidence type="ECO:0000256" key="9">
    <source>
        <dbReference type="SAM" id="Phobius"/>
    </source>
</evidence>
<sequence>MTSPRTSTVRIILASRFYRSAFVALLLSGLAISATTPQLTLFLVRDLGAPLPVAGLYYVTNLAAPVAGYVVGRWSDRSSNRLGLFRVCAAIGALGWLAMSFSTALWMPFVISVVALSVGGASMAQLFAATRDELSRHPTGADNRVLSAVRMAFTAGWVLGPVVGSWLGSLVGLRPLLVATAVLTLAQVLPLGRQRVERYRSPEAEHAARSGGPRRRMVPLLVFTGLCVLAMTGDTIKFGYLPLYMADELKVPDAVRGSVIAFQPLLELALMPFFARFADRYGALRVMVVGMALGVGANLAFATSTGVGGLFVGQLLAAGLWAALGALGVSIAQHLYPEGVGTASGLFLSSMTLGSAAGGLIGGFGVARFGLPEVFFLPAGLSAVAVVGLVVLERRLRVPAPVVAPEPEPVGRR</sequence>
<dbReference type="EMBL" id="JAGIOB010000001">
    <property type="protein sequence ID" value="MBP2416761.1"/>
    <property type="molecule type" value="Genomic_DNA"/>
</dbReference>
<comment type="similarity">
    <text evidence="2">Belongs to the major facilitator superfamily. Set transporter family.</text>
</comment>
<feature type="transmembrane region" description="Helical" evidence="9">
    <location>
        <begin position="307"/>
        <end position="332"/>
    </location>
</feature>
<evidence type="ECO:0000313" key="12">
    <source>
        <dbReference type="Proteomes" id="UP000758168"/>
    </source>
</evidence>
<dbReference type="Gene3D" id="1.20.1250.20">
    <property type="entry name" value="MFS general substrate transporter like domains"/>
    <property type="match status" value="2"/>
</dbReference>
<evidence type="ECO:0000256" key="1">
    <source>
        <dbReference type="ARBA" id="ARBA00004651"/>
    </source>
</evidence>
<evidence type="ECO:0000259" key="10">
    <source>
        <dbReference type="PROSITE" id="PS50850"/>
    </source>
</evidence>
<feature type="transmembrane region" description="Helical" evidence="9">
    <location>
        <begin position="83"/>
        <end position="99"/>
    </location>
</feature>
<evidence type="ECO:0000256" key="6">
    <source>
        <dbReference type="ARBA" id="ARBA00022692"/>
    </source>
</evidence>
<comment type="caution">
    <text evidence="11">The sequence shown here is derived from an EMBL/GenBank/DDBJ whole genome shotgun (WGS) entry which is preliminary data.</text>
</comment>
<dbReference type="RefSeq" id="WP_210054709.1">
    <property type="nucleotide sequence ID" value="NZ_BAAAMH010000025.1"/>
</dbReference>
<dbReference type="SUPFAM" id="SSF103473">
    <property type="entry name" value="MFS general substrate transporter"/>
    <property type="match status" value="1"/>
</dbReference>
<feature type="transmembrane region" description="Helical" evidence="9">
    <location>
        <begin position="375"/>
        <end position="392"/>
    </location>
</feature>
<gene>
    <name evidence="11" type="ORF">JOF54_001683</name>
</gene>
<keyword evidence="4" id="KW-1003">Cell membrane</keyword>
<feature type="transmembrane region" description="Helical" evidence="9">
    <location>
        <begin position="105"/>
        <end position="127"/>
    </location>
</feature>
<evidence type="ECO:0000256" key="2">
    <source>
        <dbReference type="ARBA" id="ARBA00006523"/>
    </source>
</evidence>
<name>A0ABS4Z6U0_9ACTN</name>
<feature type="transmembrane region" description="Helical" evidence="9">
    <location>
        <begin position="282"/>
        <end position="301"/>
    </location>
</feature>
<evidence type="ECO:0000256" key="7">
    <source>
        <dbReference type="ARBA" id="ARBA00022989"/>
    </source>
</evidence>
<evidence type="ECO:0000256" key="4">
    <source>
        <dbReference type="ARBA" id="ARBA00022475"/>
    </source>
</evidence>
<feature type="transmembrane region" description="Helical" evidence="9">
    <location>
        <begin position="255"/>
        <end position="275"/>
    </location>
</feature>
<feature type="domain" description="Major facilitator superfamily (MFS) profile" evidence="10">
    <location>
        <begin position="218"/>
        <end position="413"/>
    </location>
</feature>
<organism evidence="11 12">
    <name type="scientific">Microlunatus capsulatus</name>
    <dbReference type="NCBI Taxonomy" id="99117"/>
    <lineage>
        <taxon>Bacteria</taxon>
        <taxon>Bacillati</taxon>
        <taxon>Actinomycetota</taxon>
        <taxon>Actinomycetes</taxon>
        <taxon>Propionibacteriales</taxon>
        <taxon>Propionibacteriaceae</taxon>
        <taxon>Microlunatus</taxon>
    </lineage>
</organism>
<keyword evidence="7 9" id="KW-1133">Transmembrane helix</keyword>
<feature type="transmembrane region" description="Helical" evidence="9">
    <location>
        <begin position="148"/>
        <end position="167"/>
    </location>
</feature>
<evidence type="ECO:0000256" key="5">
    <source>
        <dbReference type="ARBA" id="ARBA00022597"/>
    </source>
</evidence>
<evidence type="ECO:0000256" key="8">
    <source>
        <dbReference type="ARBA" id="ARBA00023136"/>
    </source>
</evidence>
<protein>
    <submittedName>
        <fullName evidence="11">SET family sugar efflux transporter-like MFS transporter</fullName>
    </submittedName>
</protein>
<feature type="transmembrane region" description="Helical" evidence="9">
    <location>
        <begin position="173"/>
        <end position="192"/>
    </location>
</feature>
<evidence type="ECO:0000256" key="3">
    <source>
        <dbReference type="ARBA" id="ARBA00022448"/>
    </source>
</evidence>
<reference evidence="11 12" key="1">
    <citation type="submission" date="2021-03" db="EMBL/GenBank/DDBJ databases">
        <title>Sequencing the genomes of 1000 actinobacteria strains.</title>
        <authorList>
            <person name="Klenk H.-P."/>
        </authorList>
    </citation>
    <scope>NUCLEOTIDE SEQUENCE [LARGE SCALE GENOMIC DNA]</scope>
    <source>
        <strain evidence="11 12">DSM 12936</strain>
    </source>
</reference>
<evidence type="ECO:0000313" key="11">
    <source>
        <dbReference type="EMBL" id="MBP2416761.1"/>
    </source>
</evidence>
<dbReference type="InterPro" id="IPR036259">
    <property type="entry name" value="MFS_trans_sf"/>
</dbReference>
<keyword evidence="8 9" id="KW-0472">Membrane</keyword>
<proteinExistence type="inferred from homology"/>
<dbReference type="PROSITE" id="PS50850">
    <property type="entry name" value="MFS"/>
    <property type="match status" value="1"/>
</dbReference>